<comment type="similarity">
    <text evidence="2">Belongs to the peptidase M17 family.</text>
</comment>
<dbReference type="Gene3D" id="3.40.630.10">
    <property type="entry name" value="Zn peptidases"/>
    <property type="match status" value="1"/>
</dbReference>
<dbReference type="Pfam" id="PF02789">
    <property type="entry name" value="Peptidase_M17_N"/>
    <property type="match status" value="1"/>
</dbReference>
<accession>A0A381NMW3</accession>
<evidence type="ECO:0000256" key="2">
    <source>
        <dbReference type="ARBA" id="ARBA00009528"/>
    </source>
</evidence>
<dbReference type="HAMAP" id="MF_00181">
    <property type="entry name" value="Cytosol_peptidase_M17"/>
    <property type="match status" value="1"/>
</dbReference>
<proteinExistence type="inferred from homology"/>
<evidence type="ECO:0000313" key="8">
    <source>
        <dbReference type="EMBL" id="SUZ55952.1"/>
    </source>
</evidence>
<dbReference type="GO" id="GO:0070006">
    <property type="term" value="F:metalloaminopeptidase activity"/>
    <property type="evidence" value="ECO:0007669"/>
    <property type="project" value="InterPro"/>
</dbReference>
<gene>
    <name evidence="8" type="ORF">METZ01_LOCUS8806</name>
</gene>
<dbReference type="Gene3D" id="3.40.220.10">
    <property type="entry name" value="Leucine Aminopeptidase, subunit E, domain 1"/>
    <property type="match status" value="1"/>
</dbReference>
<dbReference type="EC" id="3.4.11.1" evidence="3"/>
<dbReference type="Pfam" id="PF00883">
    <property type="entry name" value="Peptidase_M17"/>
    <property type="match status" value="1"/>
</dbReference>
<protein>
    <recommendedName>
        <fullName evidence="3">leucyl aminopeptidase</fullName>
        <ecNumber evidence="3">3.4.11.1</ecNumber>
    </recommendedName>
</protein>
<comment type="catalytic activity">
    <reaction evidence="1">
        <text>Release of an N-terminal amino acid, Xaa-|-Yaa-, in which Xaa is preferably Leu, but may be other amino acids including Pro although not Arg or Lys, and Yaa may be Pro. Amino acid amides and methyl esters are also readily hydrolyzed, but rates on arylamides are exceedingly low.</text>
        <dbReference type="EC" id="3.4.11.1"/>
    </reaction>
</comment>
<dbReference type="InterPro" id="IPR043472">
    <property type="entry name" value="Macro_dom-like"/>
</dbReference>
<dbReference type="CDD" id="cd00433">
    <property type="entry name" value="Peptidase_M17"/>
    <property type="match status" value="1"/>
</dbReference>
<keyword evidence="4" id="KW-0031">Aminopeptidase</keyword>
<name>A0A381NMW3_9ZZZZ</name>
<dbReference type="GO" id="GO:0005737">
    <property type="term" value="C:cytoplasm"/>
    <property type="evidence" value="ECO:0007669"/>
    <property type="project" value="InterPro"/>
</dbReference>
<dbReference type="InterPro" id="IPR008283">
    <property type="entry name" value="Peptidase_M17_N"/>
</dbReference>
<evidence type="ECO:0000256" key="6">
    <source>
        <dbReference type="ARBA" id="ARBA00022801"/>
    </source>
</evidence>
<dbReference type="PANTHER" id="PTHR11963:SF23">
    <property type="entry name" value="CYTOSOL AMINOPEPTIDASE"/>
    <property type="match status" value="1"/>
</dbReference>
<dbReference type="GO" id="GO:0006508">
    <property type="term" value="P:proteolysis"/>
    <property type="evidence" value="ECO:0007669"/>
    <property type="project" value="UniProtKB-KW"/>
</dbReference>
<dbReference type="InterPro" id="IPR023042">
    <property type="entry name" value="Peptidase_M17_leu_NH2_pept"/>
</dbReference>
<dbReference type="InterPro" id="IPR011356">
    <property type="entry name" value="Leucine_aapep/pepB"/>
</dbReference>
<dbReference type="PRINTS" id="PR00481">
    <property type="entry name" value="LAMNOPPTDASE"/>
</dbReference>
<dbReference type="GO" id="GO:0030145">
    <property type="term" value="F:manganese ion binding"/>
    <property type="evidence" value="ECO:0007669"/>
    <property type="project" value="InterPro"/>
</dbReference>
<keyword evidence="6" id="KW-0378">Hydrolase</keyword>
<dbReference type="SUPFAM" id="SSF52949">
    <property type="entry name" value="Macro domain-like"/>
    <property type="match status" value="1"/>
</dbReference>
<dbReference type="PROSITE" id="PS00631">
    <property type="entry name" value="CYTOSOL_AP"/>
    <property type="match status" value="1"/>
</dbReference>
<evidence type="ECO:0000256" key="1">
    <source>
        <dbReference type="ARBA" id="ARBA00000135"/>
    </source>
</evidence>
<dbReference type="PANTHER" id="PTHR11963">
    <property type="entry name" value="LEUCINE AMINOPEPTIDASE-RELATED"/>
    <property type="match status" value="1"/>
</dbReference>
<sequence>MKYSTKVGNAGEFKTGCLIVTPARARTIFRSTKHRDYIERVTENNAHGKTVVLALPDKIEHVLVVGADEKTQSEGNFRKNVEAATKALAQIPVPDAVWHLNDIDVANHDVYWKTRNALSALSSALYRFDEHKSKPEKVSHPRRVSIHVDRRARTNTLRAIRHAQALDAGLELAKNLGNQPPNICNPVYLAREGRKFGRLPKTSVRVLDEKQMRTMGMGAFMSVTRGSENPGKMIIVRYNGGRRGDAPIVFIGKGITFDSGGISLKSGAGMDEMKFDMAGAASVLGAMRAAIDAQLPLNIMCIVAAAENMPSGKASRPGDIVTTYSGKTVEILNTDAEGRLVLCDAISYAKTLKPAVIIDVATLTGACVVALGSHASALYSNDDALTHSLEVAGQYIQDRVWPMPLWDEYQQQLSSPFADMSNIGGRDAGSITAACFLSRFAESVKWAHLDIAGTAYRSGIRKGSTGRPVPLLFQYLINQLS</sequence>
<evidence type="ECO:0000259" key="7">
    <source>
        <dbReference type="PROSITE" id="PS00631"/>
    </source>
</evidence>
<dbReference type="EMBL" id="UINC01000471">
    <property type="protein sequence ID" value="SUZ55952.1"/>
    <property type="molecule type" value="Genomic_DNA"/>
</dbReference>
<dbReference type="NCBIfam" id="NF002074">
    <property type="entry name" value="PRK00913.1-4"/>
    <property type="match status" value="1"/>
</dbReference>
<evidence type="ECO:0000256" key="4">
    <source>
        <dbReference type="ARBA" id="ARBA00022438"/>
    </source>
</evidence>
<keyword evidence="5" id="KW-0645">Protease</keyword>
<reference evidence="8" key="1">
    <citation type="submission" date="2018-05" db="EMBL/GenBank/DDBJ databases">
        <authorList>
            <person name="Lanie J.A."/>
            <person name="Ng W.-L."/>
            <person name="Kazmierczak K.M."/>
            <person name="Andrzejewski T.M."/>
            <person name="Davidsen T.M."/>
            <person name="Wayne K.J."/>
            <person name="Tettelin H."/>
            <person name="Glass J.I."/>
            <person name="Rusch D."/>
            <person name="Podicherti R."/>
            <person name="Tsui H.-C.T."/>
            <person name="Winkler M.E."/>
        </authorList>
    </citation>
    <scope>NUCLEOTIDE SEQUENCE</scope>
</reference>
<evidence type="ECO:0000256" key="3">
    <source>
        <dbReference type="ARBA" id="ARBA00012565"/>
    </source>
</evidence>
<evidence type="ECO:0000256" key="5">
    <source>
        <dbReference type="ARBA" id="ARBA00022670"/>
    </source>
</evidence>
<feature type="domain" description="Cytosol aminopeptidase" evidence="7">
    <location>
        <begin position="333"/>
        <end position="340"/>
    </location>
</feature>
<dbReference type="SUPFAM" id="SSF53187">
    <property type="entry name" value="Zn-dependent exopeptidases"/>
    <property type="match status" value="1"/>
</dbReference>
<organism evidence="8">
    <name type="scientific">marine metagenome</name>
    <dbReference type="NCBI Taxonomy" id="408172"/>
    <lineage>
        <taxon>unclassified sequences</taxon>
        <taxon>metagenomes</taxon>
        <taxon>ecological metagenomes</taxon>
    </lineage>
</organism>
<dbReference type="AlphaFoldDB" id="A0A381NMW3"/>
<dbReference type="InterPro" id="IPR000819">
    <property type="entry name" value="Peptidase_M17_C"/>
</dbReference>